<dbReference type="SUPFAM" id="SSF160631">
    <property type="entry name" value="SMI1/KNR4-like"/>
    <property type="match status" value="1"/>
</dbReference>
<dbReference type="InterPro" id="IPR018958">
    <property type="entry name" value="Knr4/Smi1-like_dom"/>
</dbReference>
<feature type="domain" description="Knr4/Smi1-like" evidence="1">
    <location>
        <begin position="25"/>
        <end position="142"/>
    </location>
</feature>
<dbReference type="RefSeq" id="WP_112118483.1">
    <property type="nucleotide sequence ID" value="NZ_DAMBGE010000001.1"/>
</dbReference>
<gene>
    <name evidence="2" type="ORF">NCTC7582_04563</name>
</gene>
<dbReference type="Pfam" id="PF14567">
    <property type="entry name" value="SUKH_5"/>
    <property type="match status" value="1"/>
</dbReference>
<reference evidence="2 3" key="1">
    <citation type="submission" date="2018-06" db="EMBL/GenBank/DDBJ databases">
        <authorList>
            <consortium name="Pathogen Informatics"/>
            <person name="Doyle S."/>
        </authorList>
    </citation>
    <scope>NUCLEOTIDE SEQUENCE [LARGE SCALE GENOMIC DNA]</scope>
    <source>
        <strain evidence="2 3">NCTC7582</strain>
    </source>
</reference>
<proteinExistence type="predicted"/>
<organism evidence="2 3">
    <name type="scientific">Lysinibacillus capsici</name>
    <dbReference type="NCBI Taxonomy" id="2115968"/>
    <lineage>
        <taxon>Bacteria</taxon>
        <taxon>Bacillati</taxon>
        <taxon>Bacillota</taxon>
        <taxon>Bacilli</taxon>
        <taxon>Bacillales</taxon>
        <taxon>Bacillaceae</taxon>
        <taxon>Lysinibacillus</taxon>
    </lineage>
</organism>
<evidence type="ECO:0000313" key="3">
    <source>
        <dbReference type="Proteomes" id="UP000251431"/>
    </source>
</evidence>
<name>A0A2X1A574_9BACI</name>
<dbReference type="EMBL" id="UAQE01000004">
    <property type="protein sequence ID" value="SPU38600.1"/>
    <property type="molecule type" value="Genomic_DNA"/>
</dbReference>
<evidence type="ECO:0000259" key="1">
    <source>
        <dbReference type="SMART" id="SM00860"/>
    </source>
</evidence>
<dbReference type="Proteomes" id="UP000251431">
    <property type="component" value="Unassembled WGS sequence"/>
</dbReference>
<sequence length="147" mass="16751">MREDLIKRLRLFLFNEKHQTLVGKPASQREIIEAQQQLHVQFHSDYVAFIETFGGAYAGIAIHAFSNGSSLGNETVVDLTLDFRQQYKEFLSPNVLETSYVISMDGGGNPIFIDPSGHVFICDHDCGEIKRIADSFELLIEDCFYEW</sequence>
<dbReference type="InterPro" id="IPR037883">
    <property type="entry name" value="Knr4/Smi1-like_sf"/>
</dbReference>
<accession>A0A2X1A574</accession>
<dbReference type="AlphaFoldDB" id="A0A2X1A574"/>
<evidence type="ECO:0000313" key="2">
    <source>
        <dbReference type="EMBL" id="SPU38600.1"/>
    </source>
</evidence>
<dbReference type="SMART" id="SM00860">
    <property type="entry name" value="SMI1_KNR4"/>
    <property type="match status" value="1"/>
</dbReference>
<protein>
    <submittedName>
        <fullName evidence="2">SMI1 / KNR4 family</fullName>
    </submittedName>
</protein>
<dbReference type="Gene3D" id="3.40.1580.10">
    <property type="entry name" value="SMI1/KNR4-like"/>
    <property type="match status" value="1"/>
</dbReference>